<keyword evidence="3 6" id="KW-0547">Nucleotide-binding</keyword>
<dbReference type="PROSITE" id="PS00107">
    <property type="entry name" value="PROTEIN_KINASE_ATP"/>
    <property type="match status" value="1"/>
</dbReference>
<evidence type="ECO:0000256" key="3">
    <source>
        <dbReference type="ARBA" id="ARBA00022741"/>
    </source>
</evidence>
<sequence>MTIRFSNEIPTDMFVGLNEIGTGSFSDIFSAIHVKTNTEVALKVSIITNYEEINLMDQEIKINKTLNHPFICKFFTEFDTEHLRVLSMELIDGVSALEYVNRRCGLTIPEVQNIFSQLLIAIEYLHNEAHITHRDLKLENIMIDSHDHIRLIDFGFSSQNSMMSTCCGSIPYCAPEVLAGNKYSKEADIWSMGIVLFALAHGHLPFFHTNMKTLISLILNSDIIYPAEFDDVLCDLLSKMLEKDPTKRISLEEIKNHPFIKNEKILQIDYKRLFSPSQNSKGVEPDSIDLLKCYKYYTNVKIHGNQMSPIYGYHRSKSLYTPNNFIQKNNLHEKVNLKTDDINLLIESRKDYSNNLNTLIQSAYDPNSKYTLQKFKTRKSKVYMARSSGQMLKNNQGFATQNQLYFNDSAFSTSQNELSMTCNALTSRPSSNTPPLKQSDPQQVSTARVYPMSPTGNKNPFSFVRCQPLVMTLNRKRSNSEASNTSDAFSNV</sequence>
<evidence type="ECO:0000313" key="10">
    <source>
        <dbReference type="EMBL" id="KAK8847893.1"/>
    </source>
</evidence>
<evidence type="ECO:0000256" key="5">
    <source>
        <dbReference type="ARBA" id="ARBA00022840"/>
    </source>
</evidence>
<evidence type="ECO:0000256" key="1">
    <source>
        <dbReference type="ARBA" id="ARBA00022527"/>
    </source>
</evidence>
<evidence type="ECO:0000313" key="11">
    <source>
        <dbReference type="Proteomes" id="UP001470230"/>
    </source>
</evidence>
<comment type="caution">
    <text evidence="10">The sequence shown here is derived from an EMBL/GenBank/DDBJ whole genome shotgun (WGS) entry which is preliminary data.</text>
</comment>
<evidence type="ECO:0000256" key="8">
    <source>
        <dbReference type="SAM" id="MobiDB-lite"/>
    </source>
</evidence>
<dbReference type="InterPro" id="IPR008271">
    <property type="entry name" value="Ser/Thr_kinase_AS"/>
</dbReference>
<dbReference type="InterPro" id="IPR000719">
    <property type="entry name" value="Prot_kinase_dom"/>
</dbReference>
<feature type="domain" description="Protein kinase" evidence="9">
    <location>
        <begin position="14"/>
        <end position="260"/>
    </location>
</feature>
<keyword evidence="2" id="KW-0808">Transferase</keyword>
<feature type="region of interest" description="Disordered" evidence="8">
    <location>
        <begin position="425"/>
        <end position="445"/>
    </location>
</feature>
<evidence type="ECO:0000256" key="2">
    <source>
        <dbReference type="ARBA" id="ARBA00022679"/>
    </source>
</evidence>
<dbReference type="EMBL" id="JAPFFF010000027">
    <property type="protein sequence ID" value="KAK8847893.1"/>
    <property type="molecule type" value="Genomic_DNA"/>
</dbReference>
<keyword evidence="1 7" id="KW-0723">Serine/threonine-protein kinase</keyword>
<feature type="binding site" evidence="6">
    <location>
        <position position="43"/>
    </location>
    <ligand>
        <name>ATP</name>
        <dbReference type="ChEBI" id="CHEBI:30616"/>
    </ligand>
</feature>
<dbReference type="PANTHER" id="PTHR24346:SF82">
    <property type="entry name" value="KP78A-RELATED"/>
    <property type="match status" value="1"/>
</dbReference>
<dbReference type="SUPFAM" id="SSF56112">
    <property type="entry name" value="Protein kinase-like (PK-like)"/>
    <property type="match status" value="1"/>
</dbReference>
<dbReference type="Pfam" id="PF00069">
    <property type="entry name" value="Pkinase"/>
    <property type="match status" value="1"/>
</dbReference>
<dbReference type="PROSITE" id="PS50011">
    <property type="entry name" value="PROTEIN_KINASE_DOM"/>
    <property type="match status" value="1"/>
</dbReference>
<proteinExistence type="inferred from homology"/>
<dbReference type="InterPro" id="IPR011009">
    <property type="entry name" value="Kinase-like_dom_sf"/>
</dbReference>
<keyword evidence="11" id="KW-1185">Reference proteome</keyword>
<keyword evidence="4" id="KW-0418">Kinase</keyword>
<evidence type="ECO:0000256" key="4">
    <source>
        <dbReference type="ARBA" id="ARBA00022777"/>
    </source>
</evidence>
<dbReference type="Proteomes" id="UP001470230">
    <property type="component" value="Unassembled WGS sequence"/>
</dbReference>
<protein>
    <recommendedName>
        <fullName evidence="9">Protein kinase domain-containing protein</fullName>
    </recommendedName>
</protein>
<keyword evidence="5 6" id="KW-0067">ATP-binding</keyword>
<gene>
    <name evidence="10" type="ORF">M9Y10_018932</name>
</gene>
<dbReference type="SMART" id="SM00220">
    <property type="entry name" value="S_TKc"/>
    <property type="match status" value="1"/>
</dbReference>
<organism evidence="10 11">
    <name type="scientific">Tritrichomonas musculus</name>
    <dbReference type="NCBI Taxonomy" id="1915356"/>
    <lineage>
        <taxon>Eukaryota</taxon>
        <taxon>Metamonada</taxon>
        <taxon>Parabasalia</taxon>
        <taxon>Tritrichomonadida</taxon>
        <taxon>Tritrichomonadidae</taxon>
        <taxon>Tritrichomonas</taxon>
    </lineage>
</organism>
<dbReference type="PROSITE" id="PS00108">
    <property type="entry name" value="PROTEIN_KINASE_ST"/>
    <property type="match status" value="1"/>
</dbReference>
<name>A0ABR2HJ24_9EUKA</name>
<dbReference type="InterPro" id="IPR017441">
    <property type="entry name" value="Protein_kinase_ATP_BS"/>
</dbReference>
<dbReference type="PANTHER" id="PTHR24346">
    <property type="entry name" value="MAP/MICROTUBULE AFFINITY-REGULATING KINASE"/>
    <property type="match status" value="1"/>
</dbReference>
<dbReference type="Gene3D" id="1.10.510.10">
    <property type="entry name" value="Transferase(Phosphotransferase) domain 1"/>
    <property type="match status" value="1"/>
</dbReference>
<evidence type="ECO:0000256" key="7">
    <source>
        <dbReference type="RuleBase" id="RU000304"/>
    </source>
</evidence>
<evidence type="ECO:0000256" key="6">
    <source>
        <dbReference type="PROSITE-ProRule" id="PRU10141"/>
    </source>
</evidence>
<evidence type="ECO:0000259" key="9">
    <source>
        <dbReference type="PROSITE" id="PS50011"/>
    </source>
</evidence>
<reference evidence="10 11" key="1">
    <citation type="submission" date="2024-04" db="EMBL/GenBank/DDBJ databases">
        <title>Tritrichomonas musculus Genome.</title>
        <authorList>
            <person name="Alves-Ferreira E."/>
            <person name="Grigg M."/>
            <person name="Lorenzi H."/>
            <person name="Galac M."/>
        </authorList>
    </citation>
    <scope>NUCLEOTIDE SEQUENCE [LARGE SCALE GENOMIC DNA]</scope>
    <source>
        <strain evidence="10 11">EAF2021</strain>
    </source>
</reference>
<accession>A0ABR2HJ24</accession>
<comment type="similarity">
    <text evidence="7">Belongs to the protein kinase superfamily.</text>
</comment>